<evidence type="ECO:0000256" key="1">
    <source>
        <dbReference type="SAM" id="MobiDB-lite"/>
    </source>
</evidence>
<feature type="region of interest" description="Disordered" evidence="1">
    <location>
        <begin position="158"/>
        <end position="179"/>
    </location>
</feature>
<proteinExistence type="predicted"/>
<evidence type="ECO:0000313" key="3">
    <source>
        <dbReference type="Proteomes" id="UP001176941"/>
    </source>
</evidence>
<feature type="region of interest" description="Disordered" evidence="1">
    <location>
        <begin position="24"/>
        <end position="58"/>
    </location>
</feature>
<organism evidence="2 3">
    <name type="scientific">Rangifer tarandus platyrhynchus</name>
    <name type="common">Svalbard reindeer</name>
    <dbReference type="NCBI Taxonomy" id="3082113"/>
    <lineage>
        <taxon>Eukaryota</taxon>
        <taxon>Metazoa</taxon>
        <taxon>Chordata</taxon>
        <taxon>Craniata</taxon>
        <taxon>Vertebrata</taxon>
        <taxon>Euteleostomi</taxon>
        <taxon>Mammalia</taxon>
        <taxon>Eutheria</taxon>
        <taxon>Laurasiatheria</taxon>
        <taxon>Artiodactyla</taxon>
        <taxon>Ruminantia</taxon>
        <taxon>Pecora</taxon>
        <taxon>Cervidae</taxon>
        <taxon>Odocoileinae</taxon>
        <taxon>Rangifer</taxon>
    </lineage>
</organism>
<keyword evidence="3" id="KW-1185">Reference proteome</keyword>
<evidence type="ECO:0000313" key="2">
    <source>
        <dbReference type="EMBL" id="CAI9164883.1"/>
    </source>
</evidence>
<dbReference type="Proteomes" id="UP001176941">
    <property type="component" value="Chromosome 23"/>
</dbReference>
<feature type="compositionally biased region" description="Basic and acidic residues" evidence="1">
    <location>
        <begin position="169"/>
        <end position="179"/>
    </location>
</feature>
<protein>
    <submittedName>
        <fullName evidence="2">Uncharacterized protein</fullName>
    </submittedName>
</protein>
<name>A0ABN8YWT4_RANTA</name>
<sequence length="179" mass="19532">MYCFPGLPSSSAADERLQQQTCLLSDAGGSAGTKVSAGPLSLREPRRRAPSQRLCGPPFACGHQGAIYRQRARTQPRPSGSASPLRRGLGSRESKRLCDQNQTTHESRHTGLGLRSTALRERVSPSEGAWKPRIQAAVRPEPDYSRVQTHRTGLTEYAVHRSVPPGRIESQKKIPADAL</sequence>
<gene>
    <name evidence="2" type="ORF">MRATA1EN1_LOCUS13845</name>
</gene>
<accession>A0ABN8YWT4</accession>
<reference evidence="2" key="1">
    <citation type="submission" date="2023-04" db="EMBL/GenBank/DDBJ databases">
        <authorList>
            <consortium name="ELIXIR-Norway"/>
        </authorList>
    </citation>
    <scope>NUCLEOTIDE SEQUENCE [LARGE SCALE GENOMIC DNA]</scope>
</reference>
<feature type="region of interest" description="Disordered" evidence="1">
    <location>
        <begin position="70"/>
        <end position="129"/>
    </location>
</feature>
<dbReference type="EMBL" id="OX459959">
    <property type="protein sequence ID" value="CAI9164883.1"/>
    <property type="molecule type" value="Genomic_DNA"/>
</dbReference>